<feature type="compositionally biased region" description="Acidic residues" evidence="1">
    <location>
        <begin position="30"/>
        <end position="41"/>
    </location>
</feature>
<dbReference type="AlphaFoldDB" id="A0AAN9UA18"/>
<feature type="compositionally biased region" description="Basic and acidic residues" evidence="1">
    <location>
        <begin position="52"/>
        <end position="66"/>
    </location>
</feature>
<dbReference type="Pfam" id="PF10446">
    <property type="entry name" value="DUF2457"/>
    <property type="match status" value="1"/>
</dbReference>
<name>A0AAN9UA18_9PEZI</name>
<evidence type="ECO:0000313" key="2">
    <source>
        <dbReference type="EMBL" id="KAK7743743.1"/>
    </source>
</evidence>
<dbReference type="Proteomes" id="UP001320420">
    <property type="component" value="Unassembled WGS sequence"/>
</dbReference>
<dbReference type="InterPro" id="IPR018853">
    <property type="entry name" value="DUF2457"/>
</dbReference>
<comment type="caution">
    <text evidence="2">The sequence shown here is derived from an EMBL/GenBank/DDBJ whole genome shotgun (WGS) entry which is preliminary data.</text>
</comment>
<feature type="region of interest" description="Disordered" evidence="1">
    <location>
        <begin position="355"/>
        <end position="514"/>
    </location>
</feature>
<dbReference type="EMBL" id="JAKJXP020000129">
    <property type="protein sequence ID" value="KAK7743743.1"/>
    <property type="molecule type" value="Genomic_DNA"/>
</dbReference>
<keyword evidence="3" id="KW-1185">Reference proteome</keyword>
<feature type="region of interest" description="Disordered" evidence="1">
    <location>
        <begin position="1"/>
        <end position="74"/>
    </location>
</feature>
<evidence type="ECO:0000256" key="1">
    <source>
        <dbReference type="SAM" id="MobiDB-lite"/>
    </source>
</evidence>
<evidence type="ECO:0000313" key="3">
    <source>
        <dbReference type="Proteomes" id="UP001320420"/>
    </source>
</evidence>
<feature type="compositionally biased region" description="Polar residues" evidence="1">
    <location>
        <begin position="245"/>
        <end position="257"/>
    </location>
</feature>
<gene>
    <name evidence="2" type="ORF">SLS62_010435</name>
</gene>
<feature type="compositionally biased region" description="Basic residues" evidence="1">
    <location>
        <begin position="597"/>
        <end position="632"/>
    </location>
</feature>
<feature type="region of interest" description="Disordered" evidence="1">
    <location>
        <begin position="541"/>
        <end position="665"/>
    </location>
</feature>
<feature type="compositionally biased region" description="Low complexity" evidence="1">
    <location>
        <begin position="230"/>
        <end position="244"/>
    </location>
</feature>
<feature type="compositionally biased region" description="Polar residues" evidence="1">
    <location>
        <begin position="472"/>
        <end position="484"/>
    </location>
</feature>
<feature type="compositionally biased region" description="Basic and acidic residues" evidence="1">
    <location>
        <begin position="565"/>
        <end position="596"/>
    </location>
</feature>
<reference evidence="2 3" key="1">
    <citation type="submission" date="2024-02" db="EMBL/GenBank/DDBJ databases">
        <title>De novo assembly and annotation of 12 fungi associated with fruit tree decline syndrome in Ontario, Canada.</title>
        <authorList>
            <person name="Sulman M."/>
            <person name="Ellouze W."/>
            <person name="Ilyukhin E."/>
        </authorList>
    </citation>
    <scope>NUCLEOTIDE SEQUENCE [LARGE SCALE GENOMIC DNA]</scope>
    <source>
        <strain evidence="2 3">M11/M66-122</strain>
    </source>
</reference>
<protein>
    <submittedName>
        <fullName evidence="2">Uncharacterized protein</fullName>
    </submittedName>
</protein>
<feature type="compositionally biased region" description="Basic and acidic residues" evidence="1">
    <location>
        <begin position="215"/>
        <end position="225"/>
    </location>
</feature>
<feature type="compositionally biased region" description="Polar residues" evidence="1">
    <location>
        <begin position="291"/>
        <end position="300"/>
    </location>
</feature>
<proteinExistence type="predicted"/>
<organism evidence="2 3">
    <name type="scientific">Diatrype stigma</name>
    <dbReference type="NCBI Taxonomy" id="117547"/>
    <lineage>
        <taxon>Eukaryota</taxon>
        <taxon>Fungi</taxon>
        <taxon>Dikarya</taxon>
        <taxon>Ascomycota</taxon>
        <taxon>Pezizomycotina</taxon>
        <taxon>Sordariomycetes</taxon>
        <taxon>Xylariomycetidae</taxon>
        <taxon>Xylariales</taxon>
        <taxon>Diatrypaceae</taxon>
        <taxon>Diatrype</taxon>
    </lineage>
</organism>
<feature type="region of interest" description="Disordered" evidence="1">
    <location>
        <begin position="107"/>
        <end position="131"/>
    </location>
</feature>
<sequence>MTNDHIHDSTTSNVLSWSSQGAHMQHAPEEEASAEVDEPPDDISFSKQAMSEFKRNAAQKSKEKSESLLTKALNHPEEEAPAYFRFNTTSSRRRSVNSNISLASTIDLTPDTGLTSPARTSTPSPPPPMFSLPRLNAAIVAKPDPRPVGGAHVDVPHVQVSAEKLSTENLPAKAPAGEGLAKKRCISFACGPKPDTKKSNVPSKSPETKPVSKPATEEPKPERRTCIKFACPSKPSAPAPASDSNETTPTVRRTAGSTKEKGATPTASRLYRSPSMSRRARRSSTPRPTSHMSESVQNKKYLTANHGDMNSESSRFHEFASDEPQEEDWIRLNLQVPGQRLTINDTLRKENEIRRLGKEAEDEALAEFEQDEQGYIEDDENEDEDEADGPDDEDEDEVDEDDGDDGSNADDDQLAYDSVGDESCEDGSDGYKTDNEIGFADSDDDEGDNLELWTLSQGRLSEGTPIYRRPSLASNHSDSSTSSEMAKPNVRRSRGRSQRIKIRPGTPELPDSTDFVCGTLDEDRVLEDAYISCIAARRREKLHLIPQDIDPSFPTSEPEDEEDVEPHKPVNNSDDHVWIHGELEDLHHERARAGERQRKKSEHASPKRYRSPPPKVKRIHSPAPKARARSPRRPVDRHSPRRTASPAPRRLLRFPTAPIEQMDNPGRPVFGPFPLGPVIQTKSLPRASAVFPQHLKASRKGKNTSTTSQGIHVRGAIDIVKGLEQKRQRRKEKFKEKYFYKHCNRARKGQTVEKKPQPGQGAERMREVGLFMAGKQRPGQFVLSV</sequence>
<feature type="compositionally biased region" description="Polar residues" evidence="1">
    <location>
        <begin position="9"/>
        <end position="22"/>
    </location>
</feature>
<feature type="compositionally biased region" description="Acidic residues" evidence="1">
    <location>
        <begin position="360"/>
        <end position="428"/>
    </location>
</feature>
<feature type="compositionally biased region" description="Basic residues" evidence="1">
    <location>
        <begin position="489"/>
        <end position="502"/>
    </location>
</feature>
<accession>A0AAN9UA18</accession>
<feature type="region of interest" description="Disordered" evidence="1">
    <location>
        <begin position="188"/>
        <end position="326"/>
    </location>
</feature>